<reference evidence="19" key="2">
    <citation type="submission" date="2025-08" db="UniProtKB">
        <authorList>
            <consortium name="Ensembl"/>
        </authorList>
    </citation>
    <scope>IDENTIFICATION</scope>
</reference>
<evidence type="ECO:0000256" key="8">
    <source>
        <dbReference type="ARBA" id="ARBA00022833"/>
    </source>
</evidence>
<name>H3CQ77_TETNG</name>
<organism evidence="19 20">
    <name type="scientific">Tetraodon nigroviridis</name>
    <name type="common">Spotted green pufferfish</name>
    <name type="synonym">Chelonodon nigroviridis</name>
    <dbReference type="NCBI Taxonomy" id="99883"/>
    <lineage>
        <taxon>Eukaryota</taxon>
        <taxon>Metazoa</taxon>
        <taxon>Chordata</taxon>
        <taxon>Craniata</taxon>
        <taxon>Vertebrata</taxon>
        <taxon>Euteleostomi</taxon>
        <taxon>Actinopterygii</taxon>
        <taxon>Neopterygii</taxon>
        <taxon>Teleostei</taxon>
        <taxon>Neoteleostei</taxon>
        <taxon>Acanthomorphata</taxon>
        <taxon>Eupercaria</taxon>
        <taxon>Tetraodontiformes</taxon>
        <taxon>Tetradontoidea</taxon>
        <taxon>Tetraodontidae</taxon>
        <taxon>Tetraodon</taxon>
    </lineage>
</organism>
<dbReference type="FunFam" id="3.30.160.60:FF:000064">
    <property type="entry name" value="Early growth response protein 3"/>
    <property type="match status" value="1"/>
</dbReference>
<keyword evidence="4" id="KW-0963">Cytoplasm</keyword>
<feature type="domain" description="C2H2-type" evidence="18">
    <location>
        <begin position="291"/>
        <end position="319"/>
    </location>
</feature>
<dbReference type="PROSITE" id="PS00028">
    <property type="entry name" value="ZINC_FINGER_C2H2_1"/>
    <property type="match status" value="2"/>
</dbReference>
<keyword evidence="14 16" id="KW-0539">Nucleus</keyword>
<accession>H3CQ77</accession>
<evidence type="ECO:0000256" key="5">
    <source>
        <dbReference type="ARBA" id="ARBA00022723"/>
    </source>
</evidence>
<evidence type="ECO:0000256" key="11">
    <source>
        <dbReference type="ARBA" id="ARBA00023125"/>
    </source>
</evidence>
<evidence type="ECO:0000256" key="6">
    <source>
        <dbReference type="ARBA" id="ARBA00022737"/>
    </source>
</evidence>
<dbReference type="PANTHER" id="PTHR23235">
    <property type="entry name" value="KRUEPPEL-LIKE TRANSCRIPTION FACTOR"/>
    <property type="match status" value="1"/>
</dbReference>
<evidence type="ECO:0000256" key="12">
    <source>
        <dbReference type="ARBA" id="ARBA00023159"/>
    </source>
</evidence>
<comment type="similarity">
    <text evidence="3 16">Belongs to the EGR C2H2-type zinc-finger protein family.</text>
</comment>
<dbReference type="GO" id="GO:0008270">
    <property type="term" value="F:zinc ion binding"/>
    <property type="evidence" value="ECO:0007669"/>
    <property type="project" value="UniProtKB-KW"/>
</dbReference>
<dbReference type="AlphaFoldDB" id="H3CQ77"/>
<dbReference type="PANTHER" id="PTHR23235:SF42">
    <property type="entry name" value="EARLY GROWTH RESPONSE PROTEIN 1"/>
    <property type="match status" value="1"/>
</dbReference>
<dbReference type="GO" id="GO:0005634">
    <property type="term" value="C:nucleus"/>
    <property type="evidence" value="ECO:0007669"/>
    <property type="project" value="UniProtKB-SubCell"/>
</dbReference>
<dbReference type="GeneTree" id="ENSGT00940000165075"/>
<dbReference type="Proteomes" id="UP000007303">
    <property type="component" value="Unassembled WGS sequence"/>
</dbReference>
<evidence type="ECO:0000256" key="7">
    <source>
        <dbReference type="ARBA" id="ARBA00022771"/>
    </source>
</evidence>
<keyword evidence="13 16" id="KW-0804">Transcription</keyword>
<dbReference type="SMART" id="SM00355">
    <property type="entry name" value="ZnF_C2H2"/>
    <property type="match status" value="3"/>
</dbReference>
<evidence type="ECO:0000256" key="4">
    <source>
        <dbReference type="ARBA" id="ARBA00022490"/>
    </source>
</evidence>
<evidence type="ECO:0000256" key="2">
    <source>
        <dbReference type="ARBA" id="ARBA00004496"/>
    </source>
</evidence>
<dbReference type="Gene3D" id="3.30.160.60">
    <property type="entry name" value="Classic Zinc Finger"/>
    <property type="match status" value="3"/>
</dbReference>
<evidence type="ECO:0000313" key="19">
    <source>
        <dbReference type="Ensembl" id="ENSTNIP00000010411.1"/>
    </source>
</evidence>
<dbReference type="GO" id="GO:0000978">
    <property type="term" value="F:RNA polymerase II cis-regulatory region sequence-specific DNA binding"/>
    <property type="evidence" value="ECO:0007669"/>
    <property type="project" value="TreeGrafter"/>
</dbReference>
<reference evidence="20" key="1">
    <citation type="journal article" date="2004" name="Nature">
        <title>Genome duplication in the teleost fish Tetraodon nigroviridis reveals the early vertebrate proto-karyotype.</title>
        <authorList>
            <person name="Jaillon O."/>
            <person name="Aury J.-M."/>
            <person name="Brunet F."/>
            <person name="Petit J.-L."/>
            <person name="Stange-Thomann N."/>
            <person name="Mauceli E."/>
            <person name="Bouneau L."/>
            <person name="Fischer C."/>
            <person name="Ozouf-Costaz C."/>
            <person name="Bernot A."/>
            <person name="Nicaud S."/>
            <person name="Jaffe D."/>
            <person name="Fisher S."/>
            <person name="Lutfalla G."/>
            <person name="Dossat C."/>
            <person name="Segurens B."/>
            <person name="Dasilva C."/>
            <person name="Salanoubat M."/>
            <person name="Levy M."/>
            <person name="Boudet N."/>
            <person name="Castellano S."/>
            <person name="Anthouard V."/>
            <person name="Jubin C."/>
            <person name="Castelli V."/>
            <person name="Katinka M."/>
            <person name="Vacherie B."/>
            <person name="Biemont C."/>
            <person name="Skalli Z."/>
            <person name="Cattolico L."/>
            <person name="Poulain J."/>
            <person name="De Berardinis V."/>
            <person name="Cruaud C."/>
            <person name="Duprat S."/>
            <person name="Brottier P."/>
            <person name="Coutanceau J.-P."/>
            <person name="Gouzy J."/>
            <person name="Parra G."/>
            <person name="Lardier G."/>
            <person name="Chapple C."/>
            <person name="McKernan K.J."/>
            <person name="McEwan P."/>
            <person name="Bosak S."/>
            <person name="Kellis M."/>
            <person name="Volff J.-N."/>
            <person name="Guigo R."/>
            <person name="Zody M.C."/>
            <person name="Mesirov J."/>
            <person name="Lindblad-Toh K."/>
            <person name="Birren B."/>
            <person name="Nusbaum C."/>
            <person name="Kahn D."/>
            <person name="Robinson-Rechavi M."/>
            <person name="Laudet V."/>
            <person name="Schachter V."/>
            <person name="Quetier F."/>
            <person name="Saurin W."/>
            <person name="Scarpelli C."/>
            <person name="Wincker P."/>
            <person name="Lander E.S."/>
            <person name="Weissenbach J."/>
            <person name="Roest Crollius H."/>
        </authorList>
    </citation>
    <scope>NUCLEOTIDE SEQUENCE [LARGE SCALE GENOMIC DNA]</scope>
</reference>
<evidence type="ECO:0000256" key="16">
    <source>
        <dbReference type="RuleBase" id="RU363046"/>
    </source>
</evidence>
<keyword evidence="11 16" id="KW-0238">DNA-binding</keyword>
<evidence type="ECO:0000259" key="18">
    <source>
        <dbReference type="PROSITE" id="PS50157"/>
    </source>
</evidence>
<dbReference type="GO" id="GO:0000981">
    <property type="term" value="F:DNA-binding transcription factor activity, RNA polymerase II-specific"/>
    <property type="evidence" value="ECO:0007669"/>
    <property type="project" value="TreeGrafter"/>
</dbReference>
<evidence type="ECO:0000256" key="17">
    <source>
        <dbReference type="SAM" id="MobiDB-lite"/>
    </source>
</evidence>
<dbReference type="GO" id="GO:0005737">
    <property type="term" value="C:cytoplasm"/>
    <property type="evidence" value="ECO:0007669"/>
    <property type="project" value="UniProtKB-SubCell"/>
</dbReference>
<evidence type="ECO:0000256" key="9">
    <source>
        <dbReference type="ARBA" id="ARBA00023015"/>
    </source>
</evidence>
<comment type="subcellular location">
    <subcellularLocation>
        <location evidence="2">Cytoplasm</location>
    </subcellularLocation>
    <subcellularLocation>
        <location evidence="1 16">Nucleus</location>
    </subcellularLocation>
</comment>
<feature type="domain" description="C2H2-type" evidence="18">
    <location>
        <begin position="320"/>
        <end position="347"/>
    </location>
</feature>
<evidence type="ECO:0000256" key="10">
    <source>
        <dbReference type="ARBA" id="ARBA00023108"/>
    </source>
</evidence>
<keyword evidence="9 16" id="KW-0805">Transcription regulation</keyword>
<dbReference type="PROSITE" id="PS50157">
    <property type="entry name" value="ZINC_FINGER_C2H2_2"/>
    <property type="match status" value="3"/>
</dbReference>
<dbReference type="OMA" id="PHERPYV"/>
<evidence type="ECO:0000313" key="20">
    <source>
        <dbReference type="Proteomes" id="UP000007303"/>
    </source>
</evidence>
<feature type="region of interest" description="Disordered" evidence="17">
    <location>
        <begin position="262"/>
        <end position="283"/>
    </location>
</feature>
<dbReference type="Pfam" id="PF11928">
    <property type="entry name" value="DUF3446"/>
    <property type="match status" value="1"/>
</dbReference>
<dbReference type="HOGENOM" id="CLU_043235_2_0_1"/>
<keyword evidence="12" id="KW-0010">Activator</keyword>
<evidence type="ECO:0000256" key="13">
    <source>
        <dbReference type="ARBA" id="ARBA00023163"/>
    </source>
</evidence>
<keyword evidence="8 16" id="KW-0862">Zinc</keyword>
<keyword evidence="7 15" id="KW-0863">Zinc-finger</keyword>
<dbReference type="Pfam" id="PF00096">
    <property type="entry name" value="zf-C2H2"/>
    <property type="match status" value="2"/>
</dbReference>
<keyword evidence="20" id="KW-1185">Reference proteome</keyword>
<dbReference type="InterPro" id="IPR036236">
    <property type="entry name" value="Znf_C2H2_sf"/>
</dbReference>
<dbReference type="STRING" id="99883.ENSTNIP00000010411"/>
<dbReference type="Ensembl" id="ENSTNIT00000010592.1">
    <property type="protein sequence ID" value="ENSTNIP00000010411.1"/>
    <property type="gene ID" value="ENSTNIG00000007597.1"/>
</dbReference>
<reference evidence="19" key="3">
    <citation type="submission" date="2025-09" db="UniProtKB">
        <authorList>
            <consortium name="Ensembl"/>
        </authorList>
    </citation>
    <scope>IDENTIFICATION</scope>
</reference>
<keyword evidence="5 16" id="KW-0479">Metal-binding</keyword>
<feature type="compositionally biased region" description="Basic residues" evidence="17">
    <location>
        <begin position="364"/>
        <end position="379"/>
    </location>
</feature>
<feature type="domain" description="C2H2-type" evidence="18">
    <location>
        <begin position="347"/>
        <end position="374"/>
    </location>
</feature>
<dbReference type="InterPro" id="IPR013087">
    <property type="entry name" value="Znf_C2H2_type"/>
</dbReference>
<feature type="region of interest" description="Disordered" evidence="17">
    <location>
        <begin position="356"/>
        <end position="379"/>
    </location>
</feature>
<evidence type="ECO:0000256" key="1">
    <source>
        <dbReference type="ARBA" id="ARBA00004123"/>
    </source>
</evidence>
<dbReference type="SUPFAM" id="SSF57667">
    <property type="entry name" value="beta-beta-alpha zinc fingers"/>
    <property type="match status" value="1"/>
</dbReference>
<evidence type="ECO:0000256" key="14">
    <source>
        <dbReference type="ARBA" id="ARBA00023242"/>
    </source>
</evidence>
<dbReference type="GO" id="GO:0048511">
    <property type="term" value="P:rhythmic process"/>
    <property type="evidence" value="ECO:0007669"/>
    <property type="project" value="UniProtKB-KW"/>
</dbReference>
<dbReference type="InParanoid" id="H3CQ77"/>
<dbReference type="InterPro" id="IPR021849">
    <property type="entry name" value="EGR_N"/>
</dbReference>
<protein>
    <recommendedName>
        <fullName evidence="18">C2H2-type domain-containing protein</fullName>
    </recommendedName>
</protein>
<proteinExistence type="inferred from homology"/>
<keyword evidence="10" id="KW-0090">Biological rhythms</keyword>
<evidence type="ECO:0000256" key="15">
    <source>
        <dbReference type="PROSITE-ProRule" id="PRU00042"/>
    </source>
</evidence>
<sequence length="379" mass="39970">MAAAKAEKLFSESLACVAAPLSPLDGYSKLEELQMLLRNAAAGGSLLAAEAAGLLNGECAELGDLLSDLPDLQNLPPPTPRLPPLAYSGRFTFEPSTSVSGGGGLWAEPLLSLFTGLVSMAASPSTASSSLSSVASSVASPAPQSQPGFAAVPVSGCSASGASGLPAYTSAAGPNFLPPVSISQPGLPGLQPQGSPPAYPTSRMGLQPSSAVVPMLPDYLLSKQAQEGNQGVHPLQPPLTPLSAIKAFSSQIAPQCCGSASAPQAHLTKSSRTKKVSAGPQCKVPPNERPYVCPADGCSRRFSRSDETRHQRMHTGHKPFQCRICMRSFSRSDHLTTHIRTHTEKPFACSECGRKFARSDERKRHTKIHQRQRERRNDR</sequence>
<evidence type="ECO:0000256" key="3">
    <source>
        <dbReference type="ARBA" id="ARBA00005682"/>
    </source>
</evidence>
<keyword evidence="6" id="KW-0677">Repeat</keyword>